<dbReference type="Proteomes" id="UP000321570">
    <property type="component" value="Unassembled WGS sequence"/>
</dbReference>
<sequence length="63" mass="7169">LCAPWELHDQDSDLKNDLATLLTARLLERAAFIEVVENLISHETNAFHGRLKKNYARPAIRIG</sequence>
<evidence type="ECO:0000313" key="2">
    <source>
        <dbReference type="Proteomes" id="UP000321570"/>
    </source>
</evidence>
<evidence type="ECO:0000313" key="1">
    <source>
        <dbReference type="EMBL" id="VUZ46938.1"/>
    </source>
</evidence>
<reference evidence="1 2" key="1">
    <citation type="submission" date="2019-07" db="EMBL/GenBank/DDBJ databases">
        <authorList>
            <person name="Jastrzebski P J."/>
            <person name="Paukszto L."/>
            <person name="Jastrzebski P J."/>
        </authorList>
    </citation>
    <scope>NUCLEOTIDE SEQUENCE [LARGE SCALE GENOMIC DNA]</scope>
    <source>
        <strain evidence="1 2">WMS-il1</strain>
    </source>
</reference>
<gene>
    <name evidence="1" type="ORF">WMSIL1_LOCUS6619</name>
</gene>
<dbReference type="AlphaFoldDB" id="A0A564YJN1"/>
<keyword evidence="2" id="KW-1185">Reference proteome</keyword>
<accession>A0A564YJN1</accession>
<organism evidence="1 2">
    <name type="scientific">Hymenolepis diminuta</name>
    <name type="common">Rat tapeworm</name>
    <dbReference type="NCBI Taxonomy" id="6216"/>
    <lineage>
        <taxon>Eukaryota</taxon>
        <taxon>Metazoa</taxon>
        <taxon>Spiralia</taxon>
        <taxon>Lophotrochozoa</taxon>
        <taxon>Platyhelminthes</taxon>
        <taxon>Cestoda</taxon>
        <taxon>Eucestoda</taxon>
        <taxon>Cyclophyllidea</taxon>
        <taxon>Hymenolepididae</taxon>
        <taxon>Hymenolepis</taxon>
    </lineage>
</organism>
<feature type="non-terminal residue" evidence="1">
    <location>
        <position position="1"/>
    </location>
</feature>
<name>A0A564YJN1_HYMDI</name>
<dbReference type="EMBL" id="CABIJS010000222">
    <property type="protein sequence ID" value="VUZ46938.1"/>
    <property type="molecule type" value="Genomic_DNA"/>
</dbReference>
<proteinExistence type="predicted"/>
<protein>
    <submittedName>
        <fullName evidence="1">Uncharacterized protein</fullName>
    </submittedName>
</protein>